<name>A0ABM1ZIZ4_AEDAL</name>
<dbReference type="Gene3D" id="3.10.10.10">
    <property type="entry name" value="HIV Type 1 Reverse Transcriptase, subunit A, domain 1"/>
    <property type="match status" value="1"/>
</dbReference>
<organism evidence="7 8">
    <name type="scientific">Aedes albopictus</name>
    <name type="common">Asian tiger mosquito</name>
    <name type="synonym">Stegomyia albopicta</name>
    <dbReference type="NCBI Taxonomy" id="7160"/>
    <lineage>
        <taxon>Eukaryota</taxon>
        <taxon>Metazoa</taxon>
        <taxon>Ecdysozoa</taxon>
        <taxon>Arthropoda</taxon>
        <taxon>Hexapoda</taxon>
        <taxon>Insecta</taxon>
        <taxon>Pterygota</taxon>
        <taxon>Neoptera</taxon>
        <taxon>Endopterygota</taxon>
        <taxon>Diptera</taxon>
        <taxon>Nematocera</taxon>
        <taxon>Culicoidea</taxon>
        <taxon>Culicidae</taxon>
        <taxon>Culicinae</taxon>
        <taxon>Aedini</taxon>
        <taxon>Aedes</taxon>
        <taxon>Stegomyia</taxon>
    </lineage>
</organism>
<evidence type="ECO:0000256" key="4">
    <source>
        <dbReference type="PROSITE-ProRule" id="PRU00146"/>
    </source>
</evidence>
<dbReference type="InterPro" id="IPR011011">
    <property type="entry name" value="Znf_FYVE_PHD"/>
</dbReference>
<dbReference type="RefSeq" id="XP_062698812.1">
    <property type="nucleotide sequence ID" value="XM_062842828.1"/>
</dbReference>
<dbReference type="Pfam" id="PF00078">
    <property type="entry name" value="RVT_1"/>
    <property type="match status" value="1"/>
</dbReference>
<evidence type="ECO:0000259" key="6">
    <source>
        <dbReference type="PROSITE" id="PS50016"/>
    </source>
</evidence>
<dbReference type="InterPro" id="IPR005312">
    <property type="entry name" value="DUF1759"/>
</dbReference>
<dbReference type="InterPro" id="IPR043128">
    <property type="entry name" value="Rev_trsase/Diguanyl_cyclase"/>
</dbReference>
<dbReference type="Gene3D" id="3.30.70.270">
    <property type="match status" value="1"/>
</dbReference>
<protein>
    <recommendedName>
        <fullName evidence="6">PHD-type domain-containing protein</fullName>
    </recommendedName>
</protein>
<dbReference type="PROSITE" id="PS50016">
    <property type="entry name" value="ZF_PHD_2"/>
    <property type="match status" value="1"/>
</dbReference>
<dbReference type="PROSITE" id="PS01359">
    <property type="entry name" value="ZF_PHD_1"/>
    <property type="match status" value="1"/>
</dbReference>
<dbReference type="EnsemblMetazoa" id="AALFPA23_018941.R27852">
    <property type="protein sequence ID" value="AALFPA23_018941.P27852"/>
    <property type="gene ID" value="AALFPA23_018941"/>
</dbReference>
<evidence type="ECO:0000313" key="8">
    <source>
        <dbReference type="Proteomes" id="UP000069940"/>
    </source>
</evidence>
<keyword evidence="1" id="KW-0479">Metal-binding</keyword>
<evidence type="ECO:0000256" key="3">
    <source>
        <dbReference type="ARBA" id="ARBA00022833"/>
    </source>
</evidence>
<feature type="coiled-coil region" evidence="5">
    <location>
        <begin position="189"/>
        <end position="220"/>
    </location>
</feature>
<dbReference type="CDD" id="cd15489">
    <property type="entry name" value="PHD_SF"/>
    <property type="match status" value="1"/>
</dbReference>
<evidence type="ECO:0000256" key="5">
    <source>
        <dbReference type="SAM" id="Coils"/>
    </source>
</evidence>
<dbReference type="Gene3D" id="3.30.40.10">
    <property type="entry name" value="Zinc/RING finger domain, C3HC4 (zinc finger)"/>
    <property type="match status" value="1"/>
</dbReference>
<dbReference type="PANTHER" id="PTHR47331">
    <property type="entry name" value="PHD-TYPE DOMAIN-CONTAINING PROTEIN"/>
    <property type="match status" value="1"/>
</dbReference>
<dbReference type="InterPro" id="IPR019787">
    <property type="entry name" value="Znf_PHD-finger"/>
</dbReference>
<dbReference type="InterPro" id="IPR008042">
    <property type="entry name" value="Retrotrans_Pao"/>
</dbReference>
<dbReference type="Pfam" id="PF05380">
    <property type="entry name" value="Peptidase_A17"/>
    <property type="match status" value="1"/>
</dbReference>
<feature type="coiled-coil region" evidence="5">
    <location>
        <begin position="119"/>
        <end position="157"/>
    </location>
</feature>
<dbReference type="SUPFAM" id="SSF56672">
    <property type="entry name" value="DNA/RNA polymerases"/>
    <property type="match status" value="1"/>
</dbReference>
<sequence>MSRSTRNNRANVQKPGVSCGECEEPGDSRMVCCDDCGEQFHFKCVGVEEGIEEVDWSCKACEAKRAAQVNPAILTDPALGGAGKSSSDNQHQQNQLLVDVQKKMQMMQRSFEEQQLAYEKMLEEKDREMKNALEDLQHQYQRRLERKEQEIRDELTAPPAVVLPSANSTSIGADRGADIRTATDVCSVIERVEKQLQAMAKKQEQETKRLEERLRAMEIGNNDPGRRSSSALNIDADPFEPSHHSGLTSVTLSHELSRSQLAARHAVAKELPIFCGSPEEWPLFIATYESTSKMCGFSDEENLLRLQRSLKGKALEAVRSRLLYPAGLQGVISTLRMLFGRPEVIVHSLVCKIREMPAPRTEKLGTRIDFGVAVQNMCATIVACGLNEHLCNVALLQELVEKLPPTVKLDWAKYRQPLQSITLSDFSTWLGTLVEAACVVTVPPTISTYAGKPDKRRKEEVHVHLETGTSQASNSTVSLKIPPKHLSKQCVICQGTCSSVVSCKKFKDLSIGARWEALKQNRLCRKCLMKHFGACSVKEACGRNGCAYMHHEMLHDDARYQRKQITQPSTSSAGTETPTESCNTHMCTTNTVLFRYVPVLLYGKGKTVLTFAFLDDGSSVTLMEHGLLTELGLEGESYPLCLGWTADHQRQETNSVKLAIQISGIHDASTYWIPKVHTVESLALPSQTLAMDELMQRYQHLEGLIVESYRNIQPRLLIGMDNCRLGHALDSREGEINEPIATNTRLGWIVFGPCATTLQSATDVTAHHSFHPRCKELESCTHVRGKRYETGLLWRYDDVRLPDSRPMAIRRLICLEKRMQRDQNLAEALKQKIRDYECSGYIEKLTDSQLSNEFPRIWYLPIFPVVNPNKPGKLRLVWDAAAKVAGISLNSFLLTGPDQLTSLPSVLHRFREFRIAVTGDIREMFHQVLVNESDQQCQRFLWRDGEQNRNPDVYVMKVMTFGATCSPSCAQYVKNNNAQRFQEQYPRAAEAIVKEHYVDDMLSSEETEEDAVKLAKEVRELEATPGEKSLNLSSEMGTEKVLGMWWCTSTDTFTFKVSPRISADLLQGRIIPTKRQILSTLMMIFDPLGLLANFLMFLKILLQEIWRSGVNWDEQIKPEQCEKWNTWLRVLPQVEEVSVSRCYRVQTGVGENNVIQLHVFVDASEKGFAAVAFLRFEEDGIVECALIGAKTRVAPLRFVSIPRLELQAAVIGARLANDVMETHKLKPSQRFFWSDSRDVLCWLNSDHRRYSQFVAVRQMMPRSGKNFQI</sequence>
<evidence type="ECO:0000313" key="7">
    <source>
        <dbReference type="EnsemblMetazoa" id="AALFPA23_018941.P27852"/>
    </source>
</evidence>
<proteinExistence type="predicted"/>
<dbReference type="InterPro" id="IPR001965">
    <property type="entry name" value="Znf_PHD"/>
</dbReference>
<dbReference type="InterPro" id="IPR000477">
    <property type="entry name" value="RT_dom"/>
</dbReference>
<keyword evidence="8" id="KW-1185">Reference proteome</keyword>
<dbReference type="InterPro" id="IPR013083">
    <property type="entry name" value="Znf_RING/FYVE/PHD"/>
</dbReference>
<dbReference type="SMART" id="SM00249">
    <property type="entry name" value="PHD"/>
    <property type="match status" value="1"/>
</dbReference>
<dbReference type="Proteomes" id="UP000069940">
    <property type="component" value="Unassembled WGS sequence"/>
</dbReference>
<dbReference type="PANTHER" id="PTHR47331:SF5">
    <property type="entry name" value="RIBONUCLEASE H"/>
    <property type="match status" value="1"/>
</dbReference>
<dbReference type="Pfam" id="PF03564">
    <property type="entry name" value="DUF1759"/>
    <property type="match status" value="1"/>
</dbReference>
<keyword evidence="3" id="KW-0862">Zinc</keyword>
<evidence type="ECO:0000256" key="2">
    <source>
        <dbReference type="ARBA" id="ARBA00022771"/>
    </source>
</evidence>
<accession>A0ABM1ZIZ4</accession>
<dbReference type="SUPFAM" id="SSF57903">
    <property type="entry name" value="FYVE/PHD zinc finger"/>
    <property type="match status" value="1"/>
</dbReference>
<dbReference type="InterPro" id="IPR043502">
    <property type="entry name" value="DNA/RNA_pol_sf"/>
</dbReference>
<evidence type="ECO:0000256" key="1">
    <source>
        <dbReference type="ARBA" id="ARBA00022723"/>
    </source>
</evidence>
<feature type="coiled-coil region" evidence="5">
    <location>
        <begin position="812"/>
        <end position="839"/>
    </location>
</feature>
<dbReference type="Pfam" id="PF00628">
    <property type="entry name" value="PHD"/>
    <property type="match status" value="1"/>
</dbReference>
<keyword evidence="2 4" id="KW-0863">Zinc-finger</keyword>
<keyword evidence="5" id="KW-0175">Coiled coil</keyword>
<reference evidence="7" key="2">
    <citation type="submission" date="2025-05" db="UniProtKB">
        <authorList>
            <consortium name="EnsemblMetazoa"/>
        </authorList>
    </citation>
    <scope>IDENTIFICATION</scope>
    <source>
        <strain evidence="7">Foshan</strain>
    </source>
</reference>
<dbReference type="InterPro" id="IPR019786">
    <property type="entry name" value="Zinc_finger_PHD-type_CS"/>
</dbReference>
<feature type="domain" description="PHD-type" evidence="6">
    <location>
        <begin position="16"/>
        <end position="64"/>
    </location>
</feature>
<reference evidence="8" key="1">
    <citation type="journal article" date="2015" name="Proc. Natl. Acad. Sci. U.S.A.">
        <title>Genome sequence of the Asian Tiger mosquito, Aedes albopictus, reveals insights into its biology, genetics, and evolution.</title>
        <authorList>
            <person name="Chen X.G."/>
            <person name="Jiang X."/>
            <person name="Gu J."/>
            <person name="Xu M."/>
            <person name="Wu Y."/>
            <person name="Deng Y."/>
            <person name="Zhang C."/>
            <person name="Bonizzoni M."/>
            <person name="Dermauw W."/>
            <person name="Vontas J."/>
            <person name="Armbruster P."/>
            <person name="Huang X."/>
            <person name="Yang Y."/>
            <person name="Zhang H."/>
            <person name="He W."/>
            <person name="Peng H."/>
            <person name="Liu Y."/>
            <person name="Wu K."/>
            <person name="Chen J."/>
            <person name="Lirakis M."/>
            <person name="Topalis P."/>
            <person name="Van Leeuwen T."/>
            <person name="Hall A.B."/>
            <person name="Jiang X."/>
            <person name="Thorpe C."/>
            <person name="Mueller R.L."/>
            <person name="Sun C."/>
            <person name="Waterhouse R.M."/>
            <person name="Yan G."/>
            <person name="Tu Z.J."/>
            <person name="Fang X."/>
            <person name="James A.A."/>
        </authorList>
    </citation>
    <scope>NUCLEOTIDE SEQUENCE [LARGE SCALE GENOMIC DNA]</scope>
    <source>
        <strain evidence="8">Foshan</strain>
    </source>
</reference>
<dbReference type="GeneID" id="109398619"/>